<dbReference type="InterPro" id="IPR020595">
    <property type="entry name" value="MnmG-rel_CS"/>
</dbReference>
<dbReference type="EMBL" id="CP003382">
    <property type="protein sequence ID" value="AFZ67441.1"/>
    <property type="molecule type" value="Genomic_DNA"/>
</dbReference>
<keyword evidence="4" id="KW-0963">Cytoplasm</keyword>
<dbReference type="Gene3D" id="1.10.10.1800">
    <property type="entry name" value="tRNA uridine 5-carboxymethylaminomethyl modification enzyme MnmG/GidA"/>
    <property type="match status" value="1"/>
</dbReference>
<dbReference type="InterPro" id="IPR044920">
    <property type="entry name" value="MnmG_C_subdom_sf"/>
</dbReference>
<organism evidence="13 14">
    <name type="scientific">Deinococcus peraridilitoris (strain DSM 19664 / LMG 22246 / CIP 109416 / KR-200)</name>
    <dbReference type="NCBI Taxonomy" id="937777"/>
    <lineage>
        <taxon>Bacteria</taxon>
        <taxon>Thermotogati</taxon>
        <taxon>Deinococcota</taxon>
        <taxon>Deinococci</taxon>
        <taxon>Deinococcales</taxon>
        <taxon>Deinococcaceae</taxon>
        <taxon>Deinococcus</taxon>
    </lineage>
</organism>
<feature type="domain" description="tRNA uridine 5-carboxymethylaminomethyl modification enzyme C-terminal subdomain" evidence="12">
    <location>
        <begin position="513"/>
        <end position="583"/>
    </location>
</feature>
<dbReference type="PROSITE" id="PS01280">
    <property type="entry name" value="GIDA_1"/>
    <property type="match status" value="1"/>
</dbReference>
<dbReference type="NCBIfam" id="TIGR00136">
    <property type="entry name" value="mnmG_gidA"/>
    <property type="match status" value="1"/>
</dbReference>
<feature type="region of interest" description="Disordered" evidence="11">
    <location>
        <begin position="210"/>
        <end position="237"/>
    </location>
</feature>
<dbReference type="InterPro" id="IPR047001">
    <property type="entry name" value="MnmG_C_subdom"/>
</dbReference>
<dbReference type="GO" id="GO:0005829">
    <property type="term" value="C:cytosol"/>
    <property type="evidence" value="ECO:0007669"/>
    <property type="project" value="TreeGrafter"/>
</dbReference>
<evidence type="ECO:0000256" key="6">
    <source>
        <dbReference type="ARBA" id="ARBA00022694"/>
    </source>
</evidence>
<dbReference type="GO" id="GO:0002098">
    <property type="term" value="P:tRNA wobble uridine modification"/>
    <property type="evidence" value="ECO:0007669"/>
    <property type="project" value="InterPro"/>
</dbReference>
<dbReference type="Pfam" id="PF13932">
    <property type="entry name" value="SAM_GIDA_C"/>
    <property type="match status" value="1"/>
</dbReference>
<reference evidence="14" key="1">
    <citation type="submission" date="2012-03" db="EMBL/GenBank/DDBJ databases">
        <title>Complete sequence of chromosome of Deinococcus peraridilitoris DSM 19664.</title>
        <authorList>
            <person name="Lucas S."/>
            <person name="Copeland A."/>
            <person name="Lapidus A."/>
            <person name="Glavina del Rio T."/>
            <person name="Dalin E."/>
            <person name="Tice H."/>
            <person name="Bruce D."/>
            <person name="Goodwin L."/>
            <person name="Pitluck S."/>
            <person name="Peters L."/>
            <person name="Mikhailova N."/>
            <person name="Lu M."/>
            <person name="Kyrpides N."/>
            <person name="Mavromatis K."/>
            <person name="Ivanova N."/>
            <person name="Brettin T."/>
            <person name="Detter J.C."/>
            <person name="Han C."/>
            <person name="Larimer F."/>
            <person name="Land M."/>
            <person name="Hauser L."/>
            <person name="Markowitz V."/>
            <person name="Cheng J.-F."/>
            <person name="Hugenholtz P."/>
            <person name="Woyke T."/>
            <person name="Wu D."/>
            <person name="Pukall R."/>
            <person name="Steenblock K."/>
            <person name="Brambilla E."/>
            <person name="Klenk H.-P."/>
            <person name="Eisen J.A."/>
        </authorList>
    </citation>
    <scope>NUCLEOTIDE SEQUENCE [LARGE SCALE GENOMIC DNA]</scope>
    <source>
        <strain evidence="14">DSM 19664 / LMG 22246 / CIP 109416 / KR-200</strain>
    </source>
</reference>
<evidence type="ECO:0000256" key="2">
    <source>
        <dbReference type="ARBA" id="ARBA00007653"/>
    </source>
</evidence>
<evidence type="ECO:0000256" key="5">
    <source>
        <dbReference type="ARBA" id="ARBA00022630"/>
    </source>
</evidence>
<name>L0A0R9_DEIPD</name>
<protein>
    <recommendedName>
        <fullName evidence="3">tRNA uridine 5-carboxymethylaminomethyl modification enzyme MnmG</fullName>
    </recommendedName>
    <alternativeName>
        <fullName evidence="10">Glucose-inhibited division protein A</fullName>
    </alternativeName>
</protein>
<evidence type="ECO:0000256" key="11">
    <source>
        <dbReference type="SAM" id="MobiDB-lite"/>
    </source>
</evidence>
<comment type="cofactor">
    <cofactor evidence="1">
        <name>FAD</name>
        <dbReference type="ChEBI" id="CHEBI:57692"/>
    </cofactor>
</comment>
<dbReference type="Proteomes" id="UP000010467">
    <property type="component" value="Chromosome"/>
</dbReference>
<evidence type="ECO:0000313" key="14">
    <source>
        <dbReference type="Proteomes" id="UP000010467"/>
    </source>
</evidence>
<dbReference type="Pfam" id="PF01134">
    <property type="entry name" value="GIDA"/>
    <property type="match status" value="1"/>
</dbReference>
<feature type="compositionally biased region" description="Polar residues" evidence="11">
    <location>
        <begin position="217"/>
        <end position="226"/>
    </location>
</feature>
<evidence type="ECO:0000256" key="4">
    <source>
        <dbReference type="ARBA" id="ARBA00022490"/>
    </source>
</evidence>
<keyword evidence="6" id="KW-0819">tRNA processing</keyword>
<dbReference type="GO" id="GO:0050660">
    <property type="term" value="F:flavin adenine dinucleotide binding"/>
    <property type="evidence" value="ECO:0007669"/>
    <property type="project" value="InterPro"/>
</dbReference>
<dbReference type="KEGG" id="dpd:Deipe_1938"/>
<dbReference type="InterPro" id="IPR026904">
    <property type="entry name" value="MnmG_C"/>
</dbReference>
<feature type="compositionally biased region" description="Low complexity" evidence="11">
    <location>
        <begin position="227"/>
        <end position="237"/>
    </location>
</feature>
<dbReference type="eggNOG" id="COG0445">
    <property type="taxonomic scope" value="Bacteria"/>
</dbReference>
<dbReference type="InterPro" id="IPR040131">
    <property type="entry name" value="MnmG_N"/>
</dbReference>
<dbReference type="SMART" id="SM01228">
    <property type="entry name" value="GIDA_assoc_3"/>
    <property type="match status" value="1"/>
</dbReference>
<gene>
    <name evidence="13" type="ordered locus">Deipe_1938</name>
</gene>
<keyword evidence="8" id="KW-0520">NAD</keyword>
<keyword evidence="14" id="KW-1185">Reference proteome</keyword>
<dbReference type="STRING" id="937777.Deipe_1938"/>
<evidence type="ECO:0000256" key="9">
    <source>
        <dbReference type="ARBA" id="ARBA00025948"/>
    </source>
</evidence>
<accession>L0A0R9</accession>
<dbReference type="Gene3D" id="3.50.50.60">
    <property type="entry name" value="FAD/NAD(P)-binding domain"/>
    <property type="match status" value="2"/>
</dbReference>
<dbReference type="Pfam" id="PF21680">
    <property type="entry name" value="GIDA_C_1st"/>
    <property type="match status" value="1"/>
</dbReference>
<dbReference type="FunFam" id="3.50.50.60:FF:000585">
    <property type="entry name" value="tRNA uridine 5-carboxymethylaminomethyl modification enzyme MnmG"/>
    <property type="match status" value="1"/>
</dbReference>
<dbReference type="PANTHER" id="PTHR11806:SF0">
    <property type="entry name" value="PROTEIN MTO1 HOMOLOG, MITOCHONDRIAL"/>
    <property type="match status" value="1"/>
</dbReference>
<dbReference type="Gene3D" id="1.10.150.570">
    <property type="entry name" value="GidA associated domain, C-terminal subdomain"/>
    <property type="match status" value="1"/>
</dbReference>
<dbReference type="InterPro" id="IPR049312">
    <property type="entry name" value="GIDA_C_N"/>
</dbReference>
<dbReference type="SUPFAM" id="SSF51905">
    <property type="entry name" value="FAD/NAD(P)-binding domain"/>
    <property type="match status" value="1"/>
</dbReference>
<comment type="similarity">
    <text evidence="2">Belongs to the MnmG family.</text>
</comment>
<evidence type="ECO:0000256" key="3">
    <source>
        <dbReference type="ARBA" id="ARBA00020461"/>
    </source>
</evidence>
<dbReference type="HOGENOM" id="CLU_007831_2_2_0"/>
<dbReference type="AlphaFoldDB" id="L0A0R9"/>
<dbReference type="FunFam" id="1.10.150.570:FF:000001">
    <property type="entry name" value="tRNA uridine 5-carboxymethylaminomethyl modification enzyme MnmG"/>
    <property type="match status" value="1"/>
</dbReference>
<keyword evidence="5" id="KW-0285">Flavoprotein</keyword>
<evidence type="ECO:0000256" key="1">
    <source>
        <dbReference type="ARBA" id="ARBA00001974"/>
    </source>
</evidence>
<dbReference type="PANTHER" id="PTHR11806">
    <property type="entry name" value="GLUCOSE INHIBITED DIVISION PROTEIN A"/>
    <property type="match status" value="1"/>
</dbReference>
<comment type="subunit">
    <text evidence="9">Homodimer. Heterotetramer of two MnmE and two MnmG subunits.</text>
</comment>
<sequence>MVVGGGHAGIEAAWAAAKFGPTALLIGNPATIGRMPCNPAVGGPGKSQLVFEVQAMGGLMGRIADDTAIHTRVLNASKGPAVQSLRVQNERDAYAVRAQEYVLGHSGIDILRAEAAALERDHELWHVVTTDGRRYRTRCVVLATGTFLQGVTWYGRTSRPEGRQGEPPSRFLSSTLSASGHRLKRFKTGTPPRVRADSVNFDVLQEIAADPHPRSFSGRSGPQAASTPTWQTHTTPTTHRLIQENLHESPMYAGDIAGLGPRYCPSIEDKVVRFAHHDRHLLFVEPDGVNTSEVYLQGFSSSLPPHLQDTLVRSLPGFERAVIQRYAYAVEYDVIDTTELTLNLESRYLPGVFTAGQVNGTSGYEEAAAQGLVAGSAAGRRASGLTDCFVSRETGYIGVMLDDLVFKGSDEPYRMMTSRVEHRLLCRQDNADERLAPLAHDLGLIDHAALAKVRDKYERIRGARQQLEQVRWQGNNALGLLRRPEYTLSTLRTAGVVLPELDSVESESLEINVKYEGYIARARRQLQAEEHSAEMRLDQLDYSSVAALSTEAREKLAKVRPSTVAQATRVPGVRRGDVTALLVHLRQVAGVSRETKL</sequence>
<dbReference type="InterPro" id="IPR036188">
    <property type="entry name" value="FAD/NAD-bd_sf"/>
</dbReference>
<evidence type="ECO:0000256" key="7">
    <source>
        <dbReference type="ARBA" id="ARBA00022827"/>
    </source>
</evidence>
<dbReference type="InterPro" id="IPR004416">
    <property type="entry name" value="MnmG"/>
</dbReference>
<dbReference type="InterPro" id="IPR002218">
    <property type="entry name" value="MnmG-rel"/>
</dbReference>
<evidence type="ECO:0000259" key="12">
    <source>
        <dbReference type="SMART" id="SM01228"/>
    </source>
</evidence>
<proteinExistence type="inferred from homology"/>
<evidence type="ECO:0000313" key="13">
    <source>
        <dbReference type="EMBL" id="AFZ67441.1"/>
    </source>
</evidence>
<keyword evidence="7" id="KW-0274">FAD</keyword>
<dbReference type="PATRIC" id="fig|937777.3.peg.1943"/>
<evidence type="ECO:0000256" key="10">
    <source>
        <dbReference type="ARBA" id="ARBA00031800"/>
    </source>
</evidence>
<evidence type="ECO:0000256" key="8">
    <source>
        <dbReference type="ARBA" id="ARBA00023027"/>
    </source>
</evidence>
<dbReference type="GO" id="GO:0030488">
    <property type="term" value="P:tRNA methylation"/>
    <property type="evidence" value="ECO:0007669"/>
    <property type="project" value="TreeGrafter"/>
</dbReference>